<protein>
    <recommendedName>
        <fullName evidence="6">FAD-binding domain-containing protein</fullName>
    </recommendedName>
</protein>
<dbReference type="OrthoDB" id="3984218at2759"/>
<accession>A0A1E3Q6W3</accession>
<dbReference type="Pfam" id="PF01494">
    <property type="entry name" value="FAD_binding_3"/>
    <property type="match status" value="2"/>
</dbReference>
<evidence type="ECO:0000259" key="6">
    <source>
        <dbReference type="Pfam" id="PF01494"/>
    </source>
</evidence>
<dbReference type="Proteomes" id="UP000094385">
    <property type="component" value="Unassembled WGS sequence"/>
</dbReference>
<evidence type="ECO:0000256" key="4">
    <source>
        <dbReference type="ARBA" id="ARBA00023002"/>
    </source>
</evidence>
<evidence type="ECO:0000313" key="7">
    <source>
        <dbReference type="EMBL" id="ODQ73439.1"/>
    </source>
</evidence>
<dbReference type="SUPFAM" id="SSF51905">
    <property type="entry name" value="FAD/NAD(P)-binding domain"/>
    <property type="match status" value="1"/>
</dbReference>
<evidence type="ECO:0000256" key="2">
    <source>
        <dbReference type="ARBA" id="ARBA00022630"/>
    </source>
</evidence>
<feature type="domain" description="FAD-binding" evidence="6">
    <location>
        <begin position="5"/>
        <end position="179"/>
    </location>
</feature>
<evidence type="ECO:0000313" key="8">
    <source>
        <dbReference type="Proteomes" id="UP000094385"/>
    </source>
</evidence>
<dbReference type="InterPro" id="IPR002938">
    <property type="entry name" value="FAD-bd"/>
</dbReference>
<evidence type="ECO:0000256" key="3">
    <source>
        <dbReference type="ARBA" id="ARBA00022827"/>
    </source>
</evidence>
<organism evidence="7 8">
    <name type="scientific">Lipomyces starkeyi NRRL Y-11557</name>
    <dbReference type="NCBI Taxonomy" id="675824"/>
    <lineage>
        <taxon>Eukaryota</taxon>
        <taxon>Fungi</taxon>
        <taxon>Dikarya</taxon>
        <taxon>Ascomycota</taxon>
        <taxon>Saccharomycotina</taxon>
        <taxon>Lipomycetes</taxon>
        <taxon>Lipomycetales</taxon>
        <taxon>Lipomycetaceae</taxon>
        <taxon>Lipomyces</taxon>
    </lineage>
</organism>
<dbReference type="PANTHER" id="PTHR47178">
    <property type="entry name" value="MONOOXYGENASE, FAD-BINDING"/>
    <property type="match status" value="1"/>
</dbReference>
<reference evidence="7 8" key="1">
    <citation type="journal article" date="2016" name="Proc. Natl. Acad. Sci. U.S.A.">
        <title>Comparative genomics of biotechnologically important yeasts.</title>
        <authorList>
            <person name="Riley R."/>
            <person name="Haridas S."/>
            <person name="Wolfe K.H."/>
            <person name="Lopes M.R."/>
            <person name="Hittinger C.T."/>
            <person name="Goeker M."/>
            <person name="Salamov A.A."/>
            <person name="Wisecaver J.H."/>
            <person name="Long T.M."/>
            <person name="Calvey C.H."/>
            <person name="Aerts A.L."/>
            <person name="Barry K.W."/>
            <person name="Choi C."/>
            <person name="Clum A."/>
            <person name="Coughlan A.Y."/>
            <person name="Deshpande S."/>
            <person name="Douglass A.P."/>
            <person name="Hanson S.J."/>
            <person name="Klenk H.-P."/>
            <person name="LaButti K.M."/>
            <person name="Lapidus A."/>
            <person name="Lindquist E.A."/>
            <person name="Lipzen A.M."/>
            <person name="Meier-Kolthoff J.P."/>
            <person name="Ohm R.A."/>
            <person name="Otillar R.P."/>
            <person name="Pangilinan J.L."/>
            <person name="Peng Y."/>
            <person name="Rokas A."/>
            <person name="Rosa C.A."/>
            <person name="Scheuner C."/>
            <person name="Sibirny A.A."/>
            <person name="Slot J.C."/>
            <person name="Stielow J.B."/>
            <person name="Sun H."/>
            <person name="Kurtzman C.P."/>
            <person name="Blackwell M."/>
            <person name="Grigoriev I.V."/>
            <person name="Jeffries T.W."/>
        </authorList>
    </citation>
    <scope>NUCLEOTIDE SEQUENCE [LARGE SCALE GENOMIC DNA]</scope>
    <source>
        <strain evidence="7 8">NRRL Y-11557</strain>
    </source>
</reference>
<feature type="domain" description="FAD-binding" evidence="6">
    <location>
        <begin position="327"/>
        <end position="385"/>
    </location>
</feature>
<keyword evidence="5" id="KW-0503">Monooxygenase</keyword>
<keyword evidence="3" id="KW-0274">FAD</keyword>
<comment type="cofactor">
    <cofactor evidence="1">
        <name>FAD</name>
        <dbReference type="ChEBI" id="CHEBI:57692"/>
    </cofactor>
</comment>
<keyword evidence="2" id="KW-0285">Flavoprotein</keyword>
<dbReference type="AlphaFoldDB" id="A0A1E3Q6W3"/>
<dbReference type="Gene3D" id="3.50.50.60">
    <property type="entry name" value="FAD/NAD(P)-binding domain"/>
    <property type="match status" value="1"/>
</dbReference>
<evidence type="ECO:0000256" key="5">
    <source>
        <dbReference type="ARBA" id="ARBA00023033"/>
    </source>
</evidence>
<name>A0A1E3Q6W3_LIPST</name>
<keyword evidence="4" id="KW-0560">Oxidoreductase</keyword>
<dbReference type="STRING" id="675824.A0A1E3Q6W3"/>
<evidence type="ECO:0000256" key="1">
    <source>
        <dbReference type="ARBA" id="ARBA00001974"/>
    </source>
</evidence>
<dbReference type="EMBL" id="KV454293">
    <property type="protein sequence ID" value="ODQ73439.1"/>
    <property type="molecule type" value="Genomic_DNA"/>
</dbReference>
<dbReference type="InterPro" id="IPR036188">
    <property type="entry name" value="FAD/NAD-bd_sf"/>
</dbReference>
<dbReference type="GO" id="GO:0004497">
    <property type="term" value="F:monooxygenase activity"/>
    <property type="evidence" value="ECO:0007669"/>
    <property type="project" value="UniProtKB-KW"/>
</dbReference>
<dbReference type="PANTHER" id="PTHR47178:SF5">
    <property type="entry name" value="FAD-BINDING DOMAIN-CONTAINING PROTEIN"/>
    <property type="match status" value="1"/>
</dbReference>
<dbReference type="GO" id="GO:0071949">
    <property type="term" value="F:FAD binding"/>
    <property type="evidence" value="ECO:0007669"/>
    <property type="project" value="InterPro"/>
</dbReference>
<dbReference type="PRINTS" id="PR00420">
    <property type="entry name" value="RNGMNOXGNASE"/>
</dbReference>
<sequence>MTSNQVIIIGGGLGGLALAQGLKRARIPFAVFERDSSESFRPQGYRLRISAEGTNALEELLEPNLWDTFRLTCSTTKLGLTRINAIDGTIPEKNHTSDPSRDVFRRNQNQDVRMPYTGDRTVLRALLMAGLEDNIFFGKQFDRYNITENGITACFADGSCANANLLVGADGVGSRVRKQYLPNQVLVDTDGRCIYGKTPLTHKLIENFPKEAIQSMTLLSDDSPLSLLLEPVRFAKDPAHYFNGRLDSVSDYVYWVLLARKAIFALDDKEFLQFSGESLRELSLKLTSHWKPVFKPLLELQETDQTSALRISSALPAMKAWTPLPCVTLLGDAIHAMSPTAGAGANTALRDAAYLCRAIIKGASIETIGQYEADMREFAQSAIQGSYMGGKRIYNQPPFEACKIIED</sequence>
<keyword evidence="8" id="KW-1185">Reference proteome</keyword>
<proteinExistence type="predicted"/>
<gene>
    <name evidence="7" type="ORF">LIPSTDRAFT_2666</name>
</gene>